<dbReference type="PANTHER" id="PTHR21015:SF22">
    <property type="entry name" value="GLYCOSYLTRANSFERASE"/>
    <property type="match status" value="1"/>
</dbReference>
<gene>
    <name evidence="4" type="ORF">SAMN05216179_1755</name>
</gene>
<dbReference type="Gene3D" id="3.40.50.11190">
    <property type="match status" value="1"/>
</dbReference>
<dbReference type="OrthoDB" id="9805604at2"/>
<evidence type="ECO:0000256" key="1">
    <source>
        <dbReference type="ARBA" id="ARBA00023136"/>
    </source>
</evidence>
<keyword evidence="1" id="KW-0472">Membrane</keyword>
<evidence type="ECO:0000313" key="4">
    <source>
        <dbReference type="EMBL" id="SHN07374.1"/>
    </source>
</evidence>
<dbReference type="PANTHER" id="PTHR21015">
    <property type="entry name" value="UDP-N-ACETYLGLUCOSAMINE--N-ACETYLMURAMYL-(PENTAPEPTIDE) PYROPHOSPHORYL-UNDECAPRENOL N-ACETYLGLUCOSAMINE TRANSFERASE 1"/>
    <property type="match status" value="1"/>
</dbReference>
<dbReference type="InterPro" id="IPR020023">
    <property type="entry name" value="PseG"/>
</dbReference>
<dbReference type="AlphaFoldDB" id="A0A1M7NTW9"/>
<feature type="binding site" evidence="3">
    <location>
        <position position="168"/>
    </location>
    <ligand>
        <name>substrate</name>
    </ligand>
</feature>
<accession>A0A1M7NTW9</accession>
<dbReference type="GO" id="GO:0016787">
    <property type="term" value="F:hydrolase activity"/>
    <property type="evidence" value="ECO:0007669"/>
    <property type="project" value="UniProtKB-KW"/>
</dbReference>
<keyword evidence="4" id="KW-0378">Hydrolase</keyword>
<feature type="active site" description="Proton acceptor" evidence="2">
    <location>
        <position position="17"/>
    </location>
</feature>
<protein>
    <submittedName>
        <fullName evidence="4">UDP-2,4-diacetamido-2,4,6-trideoxy-beta-L-altropyranose hydrolase</fullName>
    </submittedName>
</protein>
<evidence type="ECO:0000313" key="5">
    <source>
        <dbReference type="Proteomes" id="UP000184184"/>
    </source>
</evidence>
<dbReference type="GO" id="GO:0016757">
    <property type="term" value="F:glycosyltransferase activity"/>
    <property type="evidence" value="ECO:0007669"/>
    <property type="project" value="TreeGrafter"/>
</dbReference>
<dbReference type="RefSeq" id="WP_073201479.1">
    <property type="nucleotide sequence ID" value="NZ_FRCZ01000003.1"/>
</dbReference>
<evidence type="ECO:0000256" key="3">
    <source>
        <dbReference type="PIRSR" id="PIRSR620023-2"/>
    </source>
</evidence>
<dbReference type="NCBIfam" id="TIGR03590">
    <property type="entry name" value="PseG"/>
    <property type="match status" value="1"/>
</dbReference>
<dbReference type="EMBL" id="FRCZ01000003">
    <property type="protein sequence ID" value="SHN07374.1"/>
    <property type="molecule type" value="Genomic_DNA"/>
</dbReference>
<dbReference type="Gene3D" id="3.40.50.2000">
    <property type="entry name" value="Glycogen Phosphorylase B"/>
    <property type="match status" value="1"/>
</dbReference>
<name>A0A1M7NTW9_9BACI</name>
<dbReference type="Proteomes" id="UP000184184">
    <property type="component" value="Unassembled WGS sequence"/>
</dbReference>
<feature type="binding site" evidence="3">
    <location>
        <position position="271"/>
    </location>
    <ligand>
        <name>substrate</name>
    </ligand>
</feature>
<dbReference type="STRING" id="1027249.SAMN05216179_1755"/>
<organism evidence="4 5">
    <name type="scientific">Gracilibacillus kekensis</name>
    <dbReference type="NCBI Taxonomy" id="1027249"/>
    <lineage>
        <taxon>Bacteria</taxon>
        <taxon>Bacillati</taxon>
        <taxon>Bacillota</taxon>
        <taxon>Bacilli</taxon>
        <taxon>Bacillales</taxon>
        <taxon>Bacillaceae</taxon>
        <taxon>Gracilibacillus</taxon>
    </lineage>
</organism>
<dbReference type="SUPFAM" id="SSF53756">
    <property type="entry name" value="UDP-Glycosyltransferase/glycogen phosphorylase"/>
    <property type="match status" value="1"/>
</dbReference>
<proteinExistence type="predicted"/>
<evidence type="ECO:0000256" key="2">
    <source>
        <dbReference type="PIRSR" id="PIRSR620023-1"/>
    </source>
</evidence>
<sequence>MRIVFRVDSSFQIGTGHVRRCLVLAEQLRKRGAEVIFICHNFPGNVNQLIKEKGFSLVELSYLVNQFQPELFIQKKRKQDVSSTIEIIRQYSSVDYLVVDHYGLDEKWERLVSSYVKHMIVIDDLANRKHYCNTLVDQNLLKNRKTRYKDLVPDKTKLLLGPKYLLLREEFKKQSVPINQSIRNIRNVLVSFGGTDPTNETCKTLEALLQITDYPLKINTIISTKHPELKQIQAFATNYSSIQIHTDTNRMATLMTNADLAIGAGGTTTWERCYLQLPALTIETARNQRDILHYLDSIGFICHLGESSKISTDTIKSTVQSFLDDPEEWRDIKERLKSFTACVVDEAVACYMTEGEQQ</sequence>
<keyword evidence="5" id="KW-1185">Reference proteome</keyword>
<reference evidence="4 5" key="1">
    <citation type="submission" date="2016-11" db="EMBL/GenBank/DDBJ databases">
        <authorList>
            <person name="Jaros S."/>
            <person name="Januszkiewicz K."/>
            <person name="Wedrychowicz H."/>
        </authorList>
    </citation>
    <scope>NUCLEOTIDE SEQUENCE [LARGE SCALE GENOMIC DNA]</scope>
    <source>
        <strain evidence="4 5">CGMCC 1.10681</strain>
    </source>
</reference>